<evidence type="ECO:0000256" key="2">
    <source>
        <dbReference type="PIRSR" id="PIRSR006232-1"/>
    </source>
</evidence>
<keyword evidence="2" id="KW-0408">Iron</keyword>
<protein>
    <submittedName>
        <fullName evidence="7">Pirin family protein</fullName>
    </submittedName>
</protein>
<dbReference type="Gene3D" id="2.60.120.10">
    <property type="entry name" value="Jelly Rolls"/>
    <property type="match status" value="2"/>
</dbReference>
<evidence type="ECO:0000313" key="7">
    <source>
        <dbReference type="EMBL" id="KAA1374924.1"/>
    </source>
</evidence>
<dbReference type="GO" id="GO:0046872">
    <property type="term" value="F:metal ion binding"/>
    <property type="evidence" value="ECO:0007669"/>
    <property type="project" value="UniProtKB-KW"/>
</dbReference>
<accession>A0A641AM31</accession>
<feature type="binding site" evidence="2">
    <location>
        <position position="59"/>
    </location>
    <ligand>
        <name>Fe cation</name>
        <dbReference type="ChEBI" id="CHEBI:24875"/>
    </ligand>
</feature>
<sequence length="219" mass="23530">MREVRRAGQRFRTVGDGVQTWHSFSYGVHYDPEQIGFGPVMAVNAEHVEPGRGYDVHHHADVEIVTWVLQGVLRHEDSTGQSGDIRPGTAQRLSAGTGVRHSERNASDDEPLVFVQMMLRSDHDGDPDYAQVDVLPVPGTLVPAVSVRASAELFVVRLDAGQAVEVPAFARSLVIVTRGAIGVDGTGLTAGDELRSSNEGPHELAATVPAEVLVWQLGG</sequence>
<dbReference type="InterPro" id="IPR041602">
    <property type="entry name" value="Quercetinase_C"/>
</dbReference>
<feature type="domain" description="Pirin N-terminal" evidence="5">
    <location>
        <begin position="13"/>
        <end position="117"/>
    </location>
</feature>
<reference evidence="7" key="1">
    <citation type="submission" date="2019-09" db="EMBL/GenBank/DDBJ databases">
        <authorList>
            <person name="Li J."/>
        </authorList>
    </citation>
    <scope>NUCLEOTIDE SEQUENCE [LARGE SCALE GENOMIC DNA]</scope>
    <source>
        <strain evidence="7">NRBC 14897</strain>
    </source>
</reference>
<feature type="binding site" evidence="2">
    <location>
        <position position="103"/>
    </location>
    <ligand>
        <name>Fe cation</name>
        <dbReference type="ChEBI" id="CHEBI:24875"/>
    </ligand>
</feature>
<dbReference type="EMBL" id="SDPP02000004">
    <property type="protein sequence ID" value="KAA1374924.1"/>
    <property type="molecule type" value="Genomic_DNA"/>
</dbReference>
<dbReference type="InterPro" id="IPR011051">
    <property type="entry name" value="RmlC_Cupin_sf"/>
</dbReference>
<organism evidence="7 8">
    <name type="scientific">Aeromicrobium fastidiosum</name>
    <dbReference type="NCBI Taxonomy" id="52699"/>
    <lineage>
        <taxon>Bacteria</taxon>
        <taxon>Bacillati</taxon>
        <taxon>Actinomycetota</taxon>
        <taxon>Actinomycetes</taxon>
        <taxon>Propionibacteriales</taxon>
        <taxon>Nocardioidaceae</taxon>
        <taxon>Aeromicrobium</taxon>
    </lineage>
</organism>
<evidence type="ECO:0000259" key="5">
    <source>
        <dbReference type="Pfam" id="PF02678"/>
    </source>
</evidence>
<dbReference type="PIRSF" id="PIRSF006232">
    <property type="entry name" value="Pirin"/>
    <property type="match status" value="1"/>
</dbReference>
<feature type="domain" description="Quercetin 2,3-dioxygenase C-terminal cupin" evidence="6">
    <location>
        <begin position="145"/>
        <end position="214"/>
    </location>
</feature>
<name>A0A641AM31_9ACTN</name>
<comment type="caution">
    <text evidence="7">The sequence shown here is derived from an EMBL/GenBank/DDBJ whole genome shotgun (WGS) entry which is preliminary data.</text>
</comment>
<dbReference type="PANTHER" id="PTHR43212:SF3">
    <property type="entry name" value="QUERCETIN 2,3-DIOXYGENASE"/>
    <property type="match status" value="1"/>
</dbReference>
<comment type="similarity">
    <text evidence="1 3">Belongs to the pirin family.</text>
</comment>
<dbReference type="Pfam" id="PF17954">
    <property type="entry name" value="Pirin_C_2"/>
    <property type="match status" value="1"/>
</dbReference>
<dbReference type="InterPro" id="IPR012093">
    <property type="entry name" value="Pirin"/>
</dbReference>
<evidence type="ECO:0000313" key="8">
    <source>
        <dbReference type="Proteomes" id="UP001515100"/>
    </source>
</evidence>
<proteinExistence type="inferred from homology"/>
<dbReference type="AlphaFoldDB" id="A0A641AM31"/>
<comment type="cofactor">
    <cofactor evidence="2">
        <name>Fe cation</name>
        <dbReference type="ChEBI" id="CHEBI:24875"/>
    </cofactor>
    <text evidence="2">Binds 1 Fe cation per subunit.</text>
</comment>
<dbReference type="RefSeq" id="WP_129185414.1">
    <property type="nucleotide sequence ID" value="NZ_JAGIOG010000001.1"/>
</dbReference>
<evidence type="ECO:0000256" key="4">
    <source>
        <dbReference type="SAM" id="MobiDB-lite"/>
    </source>
</evidence>
<feature type="binding site" evidence="2">
    <location>
        <position position="101"/>
    </location>
    <ligand>
        <name>Fe cation</name>
        <dbReference type="ChEBI" id="CHEBI:24875"/>
    </ligand>
</feature>
<dbReference type="SUPFAM" id="SSF51182">
    <property type="entry name" value="RmlC-like cupins"/>
    <property type="match status" value="1"/>
</dbReference>
<evidence type="ECO:0000256" key="1">
    <source>
        <dbReference type="ARBA" id="ARBA00008416"/>
    </source>
</evidence>
<keyword evidence="2" id="KW-0479">Metal-binding</keyword>
<dbReference type="Pfam" id="PF02678">
    <property type="entry name" value="Pirin"/>
    <property type="match status" value="1"/>
</dbReference>
<evidence type="ECO:0000259" key="6">
    <source>
        <dbReference type="Pfam" id="PF17954"/>
    </source>
</evidence>
<feature type="region of interest" description="Disordered" evidence="4">
    <location>
        <begin position="78"/>
        <end position="104"/>
    </location>
</feature>
<dbReference type="InterPro" id="IPR014710">
    <property type="entry name" value="RmlC-like_jellyroll"/>
</dbReference>
<feature type="binding site" evidence="2">
    <location>
        <position position="57"/>
    </location>
    <ligand>
        <name>Fe cation</name>
        <dbReference type="ChEBI" id="CHEBI:24875"/>
    </ligand>
</feature>
<dbReference type="InterPro" id="IPR003829">
    <property type="entry name" value="Pirin_N_dom"/>
</dbReference>
<dbReference type="OrthoDB" id="321327at2"/>
<keyword evidence="8" id="KW-1185">Reference proteome</keyword>
<evidence type="ECO:0000256" key="3">
    <source>
        <dbReference type="RuleBase" id="RU003457"/>
    </source>
</evidence>
<dbReference type="PANTHER" id="PTHR43212">
    <property type="entry name" value="QUERCETIN 2,3-DIOXYGENASE"/>
    <property type="match status" value="1"/>
</dbReference>
<dbReference type="Proteomes" id="UP001515100">
    <property type="component" value="Unassembled WGS sequence"/>
</dbReference>
<gene>
    <name evidence="7" type="ORF">ESP62_016265</name>
</gene>